<sequence length="444" mass="47719">MGSYDRVVTSIQAPPLSRRAVAVWLVGLATYLLAVFHRSSLAVAGIAAAQRFDISAAQLATFTMLQLLVYAGMQVPVGLLVDRWGPRTVLVAGAGLLTVAQAGFALAESYPAALAARLFVGMGDAMTFICVLRLVNSWFAPRRVPMVTQVTGMVGQAGALLAALPMTWALAHLGWTRSYLLTASLGIVMVLALLLVVHDAPGTRRLLGPRQDLRALGRSLQTSWRQPGTRLGFWTHFTTQFSATVMSLLWGFPFLTQGEGLGDATAGSLLTVLVLAGMVVGPVLGWRITMSPWHRSTLVIAIIWALAAMWTVVLAWPGQAPLWLLVLLVVVVGVGGPASVIGFDLGRTSNPPERLASATGIINQGGFLASLVLVVVIGLVLDWRTPGSESSYTPEAFRWAMSAQYVLWALGLLQVWRYRRRARAQILAADPDLVRFRAGEPLHG</sequence>
<feature type="transmembrane region" description="Helical" evidence="7">
    <location>
        <begin position="231"/>
        <end position="252"/>
    </location>
</feature>
<keyword evidence="10" id="KW-1185">Reference proteome</keyword>
<keyword evidence="6 7" id="KW-0472">Membrane</keyword>
<dbReference type="InterPro" id="IPR036259">
    <property type="entry name" value="MFS_trans_sf"/>
</dbReference>
<feature type="transmembrane region" description="Helical" evidence="7">
    <location>
        <begin position="298"/>
        <end position="316"/>
    </location>
</feature>
<dbReference type="PANTHER" id="PTHR42718">
    <property type="entry name" value="MAJOR FACILITATOR SUPERFAMILY MULTIDRUG TRANSPORTER MFSC"/>
    <property type="match status" value="1"/>
</dbReference>
<name>A0A917B8L2_9ACTN</name>
<gene>
    <name evidence="9" type="ORF">GCM10011519_00840</name>
</gene>
<reference evidence="9" key="2">
    <citation type="submission" date="2020-09" db="EMBL/GenBank/DDBJ databases">
        <authorList>
            <person name="Sun Q."/>
            <person name="Zhou Y."/>
        </authorList>
    </citation>
    <scope>NUCLEOTIDE SEQUENCE</scope>
    <source>
        <strain evidence="9">CGMCC 1.16067</strain>
    </source>
</reference>
<reference evidence="9" key="1">
    <citation type="journal article" date="2014" name="Int. J. Syst. Evol. Microbiol.">
        <title>Complete genome sequence of Corynebacterium casei LMG S-19264T (=DSM 44701T), isolated from a smear-ripened cheese.</title>
        <authorList>
            <consortium name="US DOE Joint Genome Institute (JGI-PGF)"/>
            <person name="Walter F."/>
            <person name="Albersmeier A."/>
            <person name="Kalinowski J."/>
            <person name="Ruckert C."/>
        </authorList>
    </citation>
    <scope>NUCLEOTIDE SEQUENCE</scope>
    <source>
        <strain evidence="9">CGMCC 1.16067</strain>
    </source>
</reference>
<feature type="transmembrane region" description="Helical" evidence="7">
    <location>
        <begin position="322"/>
        <end position="343"/>
    </location>
</feature>
<evidence type="ECO:0000313" key="9">
    <source>
        <dbReference type="EMBL" id="GGF31284.1"/>
    </source>
</evidence>
<accession>A0A917B8L2</accession>
<comment type="subcellular location">
    <subcellularLocation>
        <location evidence="1">Cell membrane</location>
        <topology evidence="1">Multi-pass membrane protein</topology>
    </subcellularLocation>
</comment>
<dbReference type="Gene3D" id="1.20.1250.20">
    <property type="entry name" value="MFS general substrate transporter like domains"/>
    <property type="match status" value="1"/>
</dbReference>
<evidence type="ECO:0000256" key="6">
    <source>
        <dbReference type="ARBA" id="ARBA00023136"/>
    </source>
</evidence>
<dbReference type="PANTHER" id="PTHR42718:SF46">
    <property type="entry name" value="BLR6921 PROTEIN"/>
    <property type="match status" value="1"/>
</dbReference>
<evidence type="ECO:0000256" key="4">
    <source>
        <dbReference type="ARBA" id="ARBA00022692"/>
    </source>
</evidence>
<evidence type="ECO:0000313" key="10">
    <source>
        <dbReference type="Proteomes" id="UP000649179"/>
    </source>
</evidence>
<dbReference type="EMBL" id="BMKQ01000001">
    <property type="protein sequence ID" value="GGF31284.1"/>
    <property type="molecule type" value="Genomic_DNA"/>
</dbReference>
<dbReference type="AlphaFoldDB" id="A0A917B8L2"/>
<evidence type="ECO:0000259" key="8">
    <source>
        <dbReference type="PROSITE" id="PS50850"/>
    </source>
</evidence>
<evidence type="ECO:0000256" key="3">
    <source>
        <dbReference type="ARBA" id="ARBA00022475"/>
    </source>
</evidence>
<dbReference type="CDD" id="cd06174">
    <property type="entry name" value="MFS"/>
    <property type="match status" value="1"/>
</dbReference>
<evidence type="ECO:0000256" key="7">
    <source>
        <dbReference type="SAM" id="Phobius"/>
    </source>
</evidence>
<keyword evidence="5 7" id="KW-1133">Transmembrane helix</keyword>
<evidence type="ECO:0000256" key="1">
    <source>
        <dbReference type="ARBA" id="ARBA00004651"/>
    </source>
</evidence>
<feature type="transmembrane region" description="Helical" evidence="7">
    <location>
        <begin position="264"/>
        <end position="286"/>
    </location>
</feature>
<proteinExistence type="predicted"/>
<evidence type="ECO:0000256" key="2">
    <source>
        <dbReference type="ARBA" id="ARBA00022448"/>
    </source>
</evidence>
<feature type="transmembrane region" description="Helical" evidence="7">
    <location>
        <begin position="21"/>
        <end position="47"/>
    </location>
</feature>
<dbReference type="GO" id="GO:0022857">
    <property type="term" value="F:transmembrane transporter activity"/>
    <property type="evidence" value="ECO:0007669"/>
    <property type="project" value="InterPro"/>
</dbReference>
<dbReference type="InterPro" id="IPR011701">
    <property type="entry name" value="MFS"/>
</dbReference>
<feature type="transmembrane region" description="Helical" evidence="7">
    <location>
        <begin position="177"/>
        <end position="197"/>
    </location>
</feature>
<dbReference type="InterPro" id="IPR020846">
    <property type="entry name" value="MFS_dom"/>
</dbReference>
<protein>
    <submittedName>
        <fullName evidence="9">MFS transporter</fullName>
    </submittedName>
</protein>
<dbReference type="GO" id="GO:0005886">
    <property type="term" value="C:plasma membrane"/>
    <property type="evidence" value="ECO:0007669"/>
    <property type="project" value="UniProtKB-SubCell"/>
</dbReference>
<keyword evidence="3" id="KW-1003">Cell membrane</keyword>
<feature type="transmembrane region" description="Helical" evidence="7">
    <location>
        <begin position="355"/>
        <end position="381"/>
    </location>
</feature>
<feature type="transmembrane region" description="Helical" evidence="7">
    <location>
        <begin position="113"/>
        <end position="135"/>
    </location>
</feature>
<keyword evidence="4 7" id="KW-0812">Transmembrane</keyword>
<feature type="transmembrane region" description="Helical" evidence="7">
    <location>
        <begin position="147"/>
        <end position="171"/>
    </location>
</feature>
<comment type="caution">
    <text evidence="9">The sequence shown here is derived from an EMBL/GenBank/DDBJ whole genome shotgun (WGS) entry which is preliminary data.</text>
</comment>
<dbReference type="Proteomes" id="UP000649179">
    <property type="component" value="Unassembled WGS sequence"/>
</dbReference>
<organism evidence="9 10">
    <name type="scientific">Marmoricola endophyticus</name>
    <dbReference type="NCBI Taxonomy" id="2040280"/>
    <lineage>
        <taxon>Bacteria</taxon>
        <taxon>Bacillati</taxon>
        <taxon>Actinomycetota</taxon>
        <taxon>Actinomycetes</taxon>
        <taxon>Propionibacteriales</taxon>
        <taxon>Nocardioidaceae</taxon>
        <taxon>Marmoricola</taxon>
    </lineage>
</organism>
<keyword evidence="2" id="KW-0813">Transport</keyword>
<feature type="transmembrane region" description="Helical" evidence="7">
    <location>
        <begin position="396"/>
        <end position="416"/>
    </location>
</feature>
<dbReference type="PROSITE" id="PS50850">
    <property type="entry name" value="MFS"/>
    <property type="match status" value="1"/>
</dbReference>
<feature type="domain" description="Major facilitator superfamily (MFS) profile" evidence="8">
    <location>
        <begin position="23"/>
        <end position="423"/>
    </location>
</feature>
<evidence type="ECO:0000256" key="5">
    <source>
        <dbReference type="ARBA" id="ARBA00022989"/>
    </source>
</evidence>
<feature type="transmembrane region" description="Helical" evidence="7">
    <location>
        <begin position="59"/>
        <end position="81"/>
    </location>
</feature>
<dbReference type="SUPFAM" id="SSF103473">
    <property type="entry name" value="MFS general substrate transporter"/>
    <property type="match status" value="1"/>
</dbReference>
<dbReference type="Pfam" id="PF07690">
    <property type="entry name" value="MFS_1"/>
    <property type="match status" value="1"/>
</dbReference>
<feature type="transmembrane region" description="Helical" evidence="7">
    <location>
        <begin position="88"/>
        <end position="107"/>
    </location>
</feature>